<dbReference type="PANTHER" id="PTHR48016">
    <property type="entry name" value="MAP KINASE KINASE KINASE SSK2-RELATED-RELATED"/>
    <property type="match status" value="1"/>
</dbReference>
<feature type="binding site" evidence="5">
    <location>
        <position position="1073"/>
    </location>
    <ligand>
        <name>ATP</name>
        <dbReference type="ChEBI" id="CHEBI:30616"/>
    </ligand>
</feature>
<keyword evidence="2 5" id="KW-0547">Nucleotide-binding</keyword>
<reference evidence="8 9" key="2">
    <citation type="submission" date="2019-11" db="EMBL/GenBank/DDBJ databases">
        <authorList>
            <person name="Lu H."/>
        </authorList>
    </citation>
    <scope>NUCLEOTIDE SEQUENCE [LARGE SCALE GENOMIC DNA]</scope>
    <source>
        <strain evidence="8 9">FIM1</strain>
    </source>
</reference>
<protein>
    <submittedName>
        <fullName evidence="8">Serine/threonine-protein kinase BCK1/SLK1/SSP31</fullName>
    </submittedName>
</protein>
<feature type="compositionally biased region" description="Polar residues" evidence="6">
    <location>
        <begin position="881"/>
        <end position="896"/>
    </location>
</feature>
<feature type="region of interest" description="Disordered" evidence="6">
    <location>
        <begin position="330"/>
        <end position="364"/>
    </location>
</feature>
<feature type="compositionally biased region" description="Polar residues" evidence="6">
    <location>
        <begin position="191"/>
        <end position="202"/>
    </location>
</feature>
<feature type="region of interest" description="Disordered" evidence="6">
    <location>
        <begin position="381"/>
        <end position="413"/>
    </location>
</feature>
<feature type="region of interest" description="Disordered" evidence="6">
    <location>
        <begin position="1"/>
        <end position="25"/>
    </location>
</feature>
<dbReference type="PROSITE" id="PS50011">
    <property type="entry name" value="PROTEIN_KINASE_DOM"/>
    <property type="match status" value="1"/>
</dbReference>
<dbReference type="GO" id="GO:0016301">
    <property type="term" value="F:kinase activity"/>
    <property type="evidence" value="ECO:0007669"/>
    <property type="project" value="UniProtKB-KW"/>
</dbReference>
<dbReference type="InterPro" id="IPR011009">
    <property type="entry name" value="Kinase-like_dom_sf"/>
</dbReference>
<feature type="compositionally biased region" description="Low complexity" evidence="6">
    <location>
        <begin position="56"/>
        <end position="68"/>
    </location>
</feature>
<feature type="region of interest" description="Disordered" evidence="6">
    <location>
        <begin position="542"/>
        <end position="582"/>
    </location>
</feature>
<dbReference type="PROSITE" id="PS00108">
    <property type="entry name" value="PROTEIN_KINASE_ST"/>
    <property type="match status" value="1"/>
</dbReference>
<feature type="compositionally biased region" description="Low complexity" evidence="6">
    <location>
        <begin position="165"/>
        <end position="185"/>
    </location>
</feature>
<feature type="region of interest" description="Disordered" evidence="6">
    <location>
        <begin position="648"/>
        <end position="744"/>
    </location>
</feature>
<dbReference type="PROSITE" id="PS00107">
    <property type="entry name" value="PROTEIN_KINASE_ATP"/>
    <property type="match status" value="1"/>
</dbReference>
<evidence type="ECO:0000313" key="8">
    <source>
        <dbReference type="EMBL" id="QGN15172.1"/>
    </source>
</evidence>
<dbReference type="SUPFAM" id="SSF56112">
    <property type="entry name" value="Protein kinase-like (PK-like)"/>
    <property type="match status" value="1"/>
</dbReference>
<sequence length="1344" mass="149256">MAFLKKKSTSGGHSRSGSASSILNKHVDPANISEFYPSVSEHKTATGLKNDYTLDSSSKSSRKSSGGSTNSLTSEKLLFNWDVTDPSQWTMPRIIQWFRSNDFNEQWINFFKRNSISGNKFLKLLAYDNFAPYEKNLTHSKTSCYERFQYLLKKTLEENVVKGNNRNGNRIINNSRSSSESAKINQRLPKSFSTHIRSTSESALLGNKAADSVAEQQQNGGDANGHKKHNSNEHNVPLRHTKTNSASALYRRSLISLRNSSTTKEPTVKNDIKITIPPRPFSSIENNSSKSPPVPAPVSPSHSAYSGIFKRQLKSSSSESSLFNAIFGHAPPEESVENTETTTPKVQENKRTSIPPMAYSSPLKLNPYTADEKATLWDKIKRKGPPTEESPTYTSSNPIIEEGRESSTPSPNTVQISEDMYPKKASNSTALFILITKDNSTFSPFNIRPFLQKDVHEFKRALALALGITHLNFTVHLTDFGAEYGSKIPDNLLEMLQKVSFHNVPKKLYIKDMEKIVPTRARTETLNSQHFVAASSISKSSVKSGASNTSTGEGSSSDLTSIDDQSSSHRRTYPHTPSHYYDNNASSEADYWSFKDATPELAPDPVPAILPKSRPSIKLNSAAVNTSSSQKSTFRIIRKASDTDIDFNKRRESPYARVPELAPKRKAPKPPISSSTSTVNIPTTTNEQSPQTEIPSTTKLELNSDSLKLKKKQRPPPPITTYLNTRLSVSSSSSKDQEDLKVSPVQPFTPASTQVMIPQPYKGALETLKTRKSSSDLAVRPRMSMKRFSRSNSSVNRNVLSSSRQSINRTNSKTLINSSTAADVFDENEISFADAPGLSDSDDHSMSSDEIIWSKNEKSSPKNDVPEFSFNGEESVDMVGSDTTQVSTGENTNTLTPKKMALRPSPDVVYQNLEKFFPDADLDNPILEGLTPPSSPNVEKSPSNSKEFGVAKAKQEQNPPFLSTREDSSQFLTPVSTLKPPRRTKTIRIIAQEASEARKNDVSMKLKRKNTKMWGTKVVEITDKRTISINKARNSKGEYKEFAWIKGEIIGKGSFGAVYLALNVTTGEMMAVKQVTVPQFSSQDESVISMVEALKSEVSTLKDLNHLNIVQYLGFEEKEGIYSLFLEYVAGGSVGSLIRMYGRFDDQLIRHLTVQVLRGLAYLHSTGILHRDMKADNLLLDNDGVCKISDFGISRKSNNIYSNSDMTMRGTVFWMAPEMVDTAHGYSAKVDIWSLGCVVLEMYAGKRPWSNFEVVAAMFQIGKSKTAPPIPDDTKDLISASGKNFLDMCFEINPEKRPTADFLVSHPFCKTDPSFDFSKTKLAQFIRSNDKLNNSKLRISSQEL</sequence>
<dbReference type="InterPro" id="IPR000719">
    <property type="entry name" value="Prot_kinase_dom"/>
</dbReference>
<keyword evidence="9" id="KW-1185">Reference proteome</keyword>
<dbReference type="InterPro" id="IPR013761">
    <property type="entry name" value="SAM/pointed_sf"/>
</dbReference>
<organism evidence="8 9">
    <name type="scientific">Kluyveromyces marxianus</name>
    <name type="common">Yeast</name>
    <name type="synonym">Candida kefyr</name>
    <dbReference type="NCBI Taxonomy" id="4911"/>
    <lineage>
        <taxon>Eukaryota</taxon>
        <taxon>Fungi</taxon>
        <taxon>Dikarya</taxon>
        <taxon>Ascomycota</taxon>
        <taxon>Saccharomycotina</taxon>
        <taxon>Saccharomycetes</taxon>
        <taxon>Saccharomycetales</taxon>
        <taxon>Saccharomycetaceae</taxon>
        <taxon>Kluyveromyces</taxon>
    </lineage>
</organism>
<feature type="compositionally biased region" description="Low complexity" evidence="6">
    <location>
        <begin position="542"/>
        <end position="551"/>
    </location>
</feature>
<feature type="compositionally biased region" description="Polar residues" evidence="6">
    <location>
        <begin position="552"/>
        <end position="565"/>
    </location>
</feature>
<evidence type="ECO:0000256" key="2">
    <source>
        <dbReference type="ARBA" id="ARBA00022741"/>
    </source>
</evidence>
<feature type="domain" description="Protein kinase" evidence="7">
    <location>
        <begin position="1044"/>
        <end position="1309"/>
    </location>
</feature>
<feature type="region of interest" description="Disordered" evidence="6">
    <location>
        <begin position="924"/>
        <end position="977"/>
    </location>
</feature>
<dbReference type="Pfam" id="PF00069">
    <property type="entry name" value="Pkinase"/>
    <property type="match status" value="1"/>
</dbReference>
<evidence type="ECO:0000256" key="1">
    <source>
        <dbReference type="ARBA" id="ARBA00022679"/>
    </source>
</evidence>
<keyword evidence="3 8" id="KW-0418">Kinase</keyword>
<feature type="compositionally biased region" description="Polar residues" evidence="6">
    <location>
        <begin position="672"/>
        <end position="706"/>
    </location>
</feature>
<feature type="compositionally biased region" description="Polar residues" evidence="6">
    <location>
        <begin position="389"/>
        <end position="398"/>
    </location>
</feature>
<evidence type="ECO:0000256" key="4">
    <source>
        <dbReference type="ARBA" id="ARBA00022840"/>
    </source>
</evidence>
<evidence type="ECO:0000256" key="5">
    <source>
        <dbReference type="PROSITE-ProRule" id="PRU10141"/>
    </source>
</evidence>
<keyword evidence="4 5" id="KW-0067">ATP-binding</keyword>
<feature type="region of interest" description="Disordered" evidence="6">
    <location>
        <begin position="165"/>
        <end position="299"/>
    </location>
</feature>
<accession>A0ABX6EVR4</accession>
<dbReference type="SUPFAM" id="SSF47769">
    <property type="entry name" value="SAM/Pointed domain"/>
    <property type="match status" value="1"/>
</dbReference>
<dbReference type="InterPro" id="IPR017441">
    <property type="entry name" value="Protein_kinase_ATP_BS"/>
</dbReference>
<feature type="region of interest" description="Disordered" evidence="6">
    <location>
        <begin position="50"/>
        <end position="70"/>
    </location>
</feature>
<feature type="region of interest" description="Disordered" evidence="6">
    <location>
        <begin position="880"/>
        <end position="900"/>
    </location>
</feature>
<gene>
    <name evidence="8" type="primary">BCK1</name>
    <name evidence="8" type="ORF">FIM1_1860</name>
</gene>
<dbReference type="PANTHER" id="PTHR48016:SF48">
    <property type="entry name" value="SERINE_THREONINE-PROTEIN KINASE BCK1_SLK1_SSP31"/>
    <property type="match status" value="1"/>
</dbReference>
<dbReference type="Proteomes" id="UP000422736">
    <property type="component" value="Chromosome 3"/>
</dbReference>
<evidence type="ECO:0000256" key="6">
    <source>
        <dbReference type="SAM" id="MobiDB-lite"/>
    </source>
</evidence>
<dbReference type="InterPro" id="IPR050538">
    <property type="entry name" value="MAP_kinase_kinase_kinase"/>
</dbReference>
<dbReference type="Gene3D" id="1.10.510.10">
    <property type="entry name" value="Transferase(Phosphotransferase) domain 1"/>
    <property type="match status" value="1"/>
</dbReference>
<name>A0ABX6EVR4_KLUMA</name>
<evidence type="ECO:0000313" key="9">
    <source>
        <dbReference type="Proteomes" id="UP000422736"/>
    </source>
</evidence>
<evidence type="ECO:0000256" key="3">
    <source>
        <dbReference type="ARBA" id="ARBA00022777"/>
    </source>
</evidence>
<feature type="compositionally biased region" description="Polar residues" evidence="6">
    <location>
        <begin position="936"/>
        <end position="946"/>
    </location>
</feature>
<feature type="compositionally biased region" description="Polar residues" evidence="6">
    <location>
        <begin position="256"/>
        <end position="265"/>
    </location>
</feature>
<feature type="compositionally biased region" description="Low complexity" evidence="6">
    <location>
        <begin position="9"/>
        <end position="21"/>
    </location>
</feature>
<reference evidence="8 9" key="1">
    <citation type="submission" date="2016-03" db="EMBL/GenBank/DDBJ databases">
        <title>How can Kluyveromyces marxianus grow so fast - potential evolutionary course in Saccharomyces Complex revealed by comparative genomics.</title>
        <authorList>
            <person name="Mo W."/>
            <person name="Lu W."/>
            <person name="Yang X."/>
            <person name="Qi J."/>
            <person name="Lv H."/>
        </authorList>
    </citation>
    <scope>NUCLEOTIDE SEQUENCE [LARGE SCALE GENOMIC DNA]</scope>
    <source>
        <strain evidence="8 9">FIM1</strain>
    </source>
</reference>
<evidence type="ECO:0000259" key="7">
    <source>
        <dbReference type="PROSITE" id="PS50011"/>
    </source>
</evidence>
<dbReference type="InterPro" id="IPR008271">
    <property type="entry name" value="Ser/Thr_kinase_AS"/>
</dbReference>
<keyword evidence="1" id="KW-0808">Transferase</keyword>
<dbReference type="SMART" id="SM00220">
    <property type="entry name" value="S_TKc"/>
    <property type="match status" value="1"/>
</dbReference>
<dbReference type="EMBL" id="CP015056">
    <property type="protein sequence ID" value="QGN15172.1"/>
    <property type="molecule type" value="Genomic_DNA"/>
</dbReference>
<proteinExistence type="predicted"/>